<organism evidence="3">
    <name type="scientific">Mucor ambiguus</name>
    <dbReference type="NCBI Taxonomy" id="91626"/>
    <lineage>
        <taxon>Eukaryota</taxon>
        <taxon>Fungi</taxon>
        <taxon>Fungi incertae sedis</taxon>
        <taxon>Mucoromycota</taxon>
        <taxon>Mucoromycotina</taxon>
        <taxon>Mucoromycetes</taxon>
        <taxon>Mucorales</taxon>
        <taxon>Mucorineae</taxon>
        <taxon>Mucoraceae</taxon>
        <taxon>Mucor</taxon>
    </lineage>
</organism>
<gene>
    <name evidence="3" type="ORF">MAM1_0379c10183</name>
</gene>
<name>A0A0C9MT75_9FUNG</name>
<feature type="compositionally biased region" description="Low complexity" evidence="1">
    <location>
        <begin position="160"/>
        <end position="175"/>
    </location>
</feature>
<dbReference type="OrthoDB" id="2267907at2759"/>
<sequence length="390" mass="41464">MLSSSLKFSVFLVLSQFVLRSQQQCLGTSKMQGNDYTFALAEVSNRSNPLGPQEACYFGCGAQIVTQSSNRGDMARLTLMDNAAPALTSSGFLQAGQIYFLNHLGMEEVEGGNGIGCIQVLPGNRIAHYPRGHQVCQKANVAICGFWGKQAIPAAPRPKPSTSSAAATTSKLPPSRINTTSTVMTTSVLPPKIPPTATTSATPITTRIRRPRPTPPVTTSPIAPAPKPTTTQTRNAPPPPPPSFVKPTTPATTTSIQEILPVIETISDLSPFIDEKLPIEGEPPTTDILHRFNVDGRSYHVVNKDGNSLAQANMSCRKSQTNIGGVTSAGYEAVAQNLQQVVDTTGNKLIIGSWNGDNYSLRGNNCLIMQLNNGIYPGSCAEATAVLCQS</sequence>
<feature type="region of interest" description="Disordered" evidence="1">
    <location>
        <begin position="154"/>
        <end position="251"/>
    </location>
</feature>
<keyword evidence="4" id="KW-1185">Reference proteome</keyword>
<feature type="compositionally biased region" description="Polar residues" evidence="1">
    <location>
        <begin position="176"/>
        <end position="188"/>
    </location>
</feature>
<feature type="signal peptide" evidence="2">
    <location>
        <begin position="1"/>
        <end position="20"/>
    </location>
</feature>
<reference evidence="3" key="1">
    <citation type="submission" date="2014-09" db="EMBL/GenBank/DDBJ databases">
        <title>Draft genome sequence of an oleaginous Mucoromycotina fungus Mucor ambiguus NBRC6742.</title>
        <authorList>
            <person name="Takeda I."/>
            <person name="Yamane N."/>
            <person name="Morita T."/>
            <person name="Tamano K."/>
            <person name="Machida M."/>
            <person name="Baker S."/>
            <person name="Koike H."/>
        </authorList>
    </citation>
    <scope>NUCLEOTIDE SEQUENCE</scope>
    <source>
        <strain evidence="3">NBRC 6742</strain>
    </source>
</reference>
<dbReference type="Proteomes" id="UP000053815">
    <property type="component" value="Unassembled WGS sequence"/>
</dbReference>
<evidence type="ECO:0000313" key="4">
    <source>
        <dbReference type="Proteomes" id="UP000053815"/>
    </source>
</evidence>
<keyword evidence="2" id="KW-0732">Signal</keyword>
<evidence type="ECO:0000256" key="1">
    <source>
        <dbReference type="SAM" id="MobiDB-lite"/>
    </source>
</evidence>
<accession>A0A0C9MT75</accession>
<proteinExistence type="predicted"/>
<dbReference type="EMBL" id="DF836668">
    <property type="protein sequence ID" value="GAN10639.1"/>
    <property type="molecule type" value="Genomic_DNA"/>
</dbReference>
<feature type="compositionally biased region" description="Pro residues" evidence="1">
    <location>
        <begin position="213"/>
        <end position="227"/>
    </location>
</feature>
<dbReference type="AlphaFoldDB" id="A0A0C9MT75"/>
<feature type="compositionally biased region" description="Low complexity" evidence="1">
    <location>
        <begin position="195"/>
        <end position="206"/>
    </location>
</feature>
<evidence type="ECO:0000256" key="2">
    <source>
        <dbReference type="SAM" id="SignalP"/>
    </source>
</evidence>
<evidence type="ECO:0000313" key="3">
    <source>
        <dbReference type="EMBL" id="GAN10639.1"/>
    </source>
</evidence>
<feature type="chain" id="PRO_5002215638" evidence="2">
    <location>
        <begin position="21"/>
        <end position="390"/>
    </location>
</feature>
<protein>
    <submittedName>
        <fullName evidence="3">Uncharacterized protein</fullName>
    </submittedName>
</protein>